<reference evidence="1 2" key="1">
    <citation type="submission" date="2019-12" db="EMBL/GenBank/DDBJ databases">
        <title>Complete genome sequence of Algicella marina strain 9Alg 56(T) isolated from the red alga Tichocarpus crinitus.</title>
        <authorList>
            <person name="Kim S.-G."/>
            <person name="Nedashkovskaya O.I."/>
        </authorList>
    </citation>
    <scope>NUCLEOTIDE SEQUENCE [LARGE SCALE GENOMIC DNA]</scope>
    <source>
        <strain evidence="1 2">9Alg 56</strain>
    </source>
</reference>
<proteinExistence type="predicted"/>
<name>A0A6P1T3T2_9RHOB</name>
<dbReference type="KEGG" id="amaq:GO499_16550"/>
<protein>
    <submittedName>
        <fullName evidence="1">Putative baseplate assembly protein</fullName>
    </submittedName>
</protein>
<dbReference type="InterPro" id="IPR011749">
    <property type="entry name" value="CHP02243"/>
</dbReference>
<dbReference type="AlphaFoldDB" id="A0A6P1T3T2"/>
<keyword evidence="2" id="KW-1185">Reference proteome</keyword>
<dbReference type="Proteomes" id="UP000464495">
    <property type="component" value="Chromosome"/>
</dbReference>
<evidence type="ECO:0000313" key="2">
    <source>
        <dbReference type="Proteomes" id="UP000464495"/>
    </source>
</evidence>
<dbReference type="RefSeq" id="WP_161863214.1">
    <property type="nucleotide sequence ID" value="NZ_CP046620.1"/>
</dbReference>
<organism evidence="1 2">
    <name type="scientific">Algicella marina</name>
    <dbReference type="NCBI Taxonomy" id="2683284"/>
    <lineage>
        <taxon>Bacteria</taxon>
        <taxon>Pseudomonadati</taxon>
        <taxon>Pseudomonadota</taxon>
        <taxon>Alphaproteobacteria</taxon>
        <taxon>Rhodobacterales</taxon>
        <taxon>Paracoccaceae</taxon>
        <taxon>Algicella</taxon>
    </lineage>
</organism>
<dbReference type="EMBL" id="CP046620">
    <property type="protein sequence ID" value="QHQ36667.1"/>
    <property type="molecule type" value="Genomic_DNA"/>
</dbReference>
<gene>
    <name evidence="1" type="ORF">GO499_16550</name>
</gene>
<sequence>MSDAPIRIGHPDSGFEADICGCCDGTELATLRPTANRPNLTAIAFRAGDHASFKASMLTRLASAAYPELKALGTREDDDFSIALIDAWAAACDVLTFYQERLANEAYIGTATERLSVNELARLIGYRLHPGAAAETDLVILMEDPPAAEPDVTELLVPEGTRIQSQPGPDEMPQVFETIEPLETRVAWNTFRPRLTRPIFPDNGDTSTWLAGLPALQVGDAILIVGNDRGGFDGSSADTGSELWDFRRVISVEPDAANDRTRVTWDRPLGSVTPPGDAAQSGHRFYHLKDRASLFGYNAPHPRMLTSIQRAEFGYTTDPLVIALPGNPPPQPSPSRIVGSATDVGDWAFAHPGTGQIALDAVYKSFVADSWVALTLPTGLVEIYRILDAKDDSEARYGISGKTTRLSFDSSEGLTTFDNDYRRTSVYGGSTEIPFAEHPVTDIVAGSDVELGHRLTSLPAGRKLMFRGKPARVRFDGATTVSITAADGAVQALVPGQEVTLLASPEHIPFTITTRYHLQTDGGFTGTAVVIPNFMRAIPAPDDVSEIAVSATLSSAITTSELLTRLILENPLAAAFDRASLRIHANVARAAHGEGVTDILGSGDPSRPFQKFTLKQAPVTHRVAPTETGVESTLTLRVDGAEWQEVPDLHDRGPTARVYKTSLTDAGETVIEFGDGISGARPTPGRDNIVAEHSKGLGRAGNLRAGQLTLPLDRPLGLKETLNPLPATGGADPEAHSEARRNAPIYTLTLGRVVSLTDYRDFALGFPGIAKAESRWVWQGETRRIVVTVAGPEGAEVPEGSTTHTNLLNAFRSLGDPLVGVDLLSYAPAFFRLGLRVAVDSAHDPETVLPAAEATLRSAFAFETRDFAQTLALSEIAAAAHTVPGLTAIDVDLLARSQPPQTAGTAHARLVSHPSRRGADGTLLPAEILTLHPGPLQKLEVMA</sequence>
<dbReference type="NCBIfam" id="TIGR02243">
    <property type="entry name" value="putative baseplate assembly protein"/>
    <property type="match status" value="1"/>
</dbReference>
<evidence type="ECO:0000313" key="1">
    <source>
        <dbReference type="EMBL" id="QHQ36667.1"/>
    </source>
</evidence>
<accession>A0A6P1T3T2</accession>